<dbReference type="InterPro" id="IPR027417">
    <property type="entry name" value="P-loop_NTPase"/>
</dbReference>
<dbReference type="CDD" id="cd03230">
    <property type="entry name" value="ABC_DR_subfamily_A"/>
    <property type="match status" value="1"/>
</dbReference>
<sequence length="303" mass="33663">MSNVIIRTENLCKQFQKKRVLSDLDFQVRAGEVMGLLGSNGSGKTTLLKCILGLLKTTSGSSSVFDQDSWDLDASAKARIGYVSQDFALLPWMTVLGLTEYTGAFYDRWDQEFVNLLLNEWKLDQKQRVGTLSAGQRQKLAVIVALGHRPELLVLDEPVASLDPAARRQFLQSLIDFTENEAHTILFSTHITSDLERIASHVAFMMDGKIRFNSELDSLKNQVKRIRITAAENLPPSLGLPGTLREQIDGNHGLLAVNDFEALNLEFLSREFQATATVEDLNLEEIFLEVAGAPIQPEAEAVS</sequence>
<accession>A0A3D3RF64</accession>
<protein>
    <submittedName>
        <fullName evidence="5">ABC transporter ATP-binding protein</fullName>
    </submittedName>
</protein>
<dbReference type="PANTHER" id="PTHR42939:SF1">
    <property type="entry name" value="ABC TRANSPORTER ATP-BINDING PROTEIN ALBC-RELATED"/>
    <property type="match status" value="1"/>
</dbReference>
<dbReference type="InterPro" id="IPR017871">
    <property type="entry name" value="ABC_transporter-like_CS"/>
</dbReference>
<dbReference type="GO" id="GO:0016887">
    <property type="term" value="F:ATP hydrolysis activity"/>
    <property type="evidence" value="ECO:0007669"/>
    <property type="project" value="InterPro"/>
</dbReference>
<gene>
    <name evidence="5" type="ORF">DIT97_32405</name>
</gene>
<dbReference type="Proteomes" id="UP000263642">
    <property type="component" value="Unassembled WGS sequence"/>
</dbReference>
<evidence type="ECO:0000259" key="4">
    <source>
        <dbReference type="PROSITE" id="PS50893"/>
    </source>
</evidence>
<dbReference type="PANTHER" id="PTHR42939">
    <property type="entry name" value="ABC TRANSPORTER ATP-BINDING PROTEIN ALBC-RELATED"/>
    <property type="match status" value="1"/>
</dbReference>
<name>A0A3D3RF64_9PLAN</name>
<dbReference type="AlphaFoldDB" id="A0A3D3RF64"/>
<evidence type="ECO:0000256" key="1">
    <source>
        <dbReference type="ARBA" id="ARBA00022448"/>
    </source>
</evidence>
<dbReference type="GO" id="GO:0005524">
    <property type="term" value="F:ATP binding"/>
    <property type="evidence" value="ECO:0007669"/>
    <property type="project" value="UniProtKB-KW"/>
</dbReference>
<comment type="caution">
    <text evidence="5">The sequence shown here is derived from an EMBL/GenBank/DDBJ whole genome shotgun (WGS) entry which is preliminary data.</text>
</comment>
<organism evidence="5 6">
    <name type="scientific">Gimesia maris</name>
    <dbReference type="NCBI Taxonomy" id="122"/>
    <lineage>
        <taxon>Bacteria</taxon>
        <taxon>Pseudomonadati</taxon>
        <taxon>Planctomycetota</taxon>
        <taxon>Planctomycetia</taxon>
        <taxon>Planctomycetales</taxon>
        <taxon>Planctomycetaceae</taxon>
        <taxon>Gimesia</taxon>
    </lineage>
</organism>
<reference evidence="5 6" key="1">
    <citation type="journal article" date="2018" name="Nat. Biotechnol.">
        <title>A standardized bacterial taxonomy based on genome phylogeny substantially revises the tree of life.</title>
        <authorList>
            <person name="Parks D.H."/>
            <person name="Chuvochina M."/>
            <person name="Waite D.W."/>
            <person name="Rinke C."/>
            <person name="Skarshewski A."/>
            <person name="Chaumeil P.A."/>
            <person name="Hugenholtz P."/>
        </authorList>
    </citation>
    <scope>NUCLEOTIDE SEQUENCE [LARGE SCALE GENOMIC DNA]</scope>
    <source>
        <strain evidence="5">UBA9375</strain>
    </source>
</reference>
<dbReference type="InterPro" id="IPR003593">
    <property type="entry name" value="AAA+_ATPase"/>
</dbReference>
<keyword evidence="3 5" id="KW-0067">ATP-binding</keyword>
<feature type="domain" description="ABC transporter" evidence="4">
    <location>
        <begin position="6"/>
        <end position="232"/>
    </location>
</feature>
<evidence type="ECO:0000256" key="2">
    <source>
        <dbReference type="ARBA" id="ARBA00022741"/>
    </source>
</evidence>
<proteinExistence type="predicted"/>
<evidence type="ECO:0000256" key="3">
    <source>
        <dbReference type="ARBA" id="ARBA00022840"/>
    </source>
</evidence>
<dbReference type="SUPFAM" id="SSF52540">
    <property type="entry name" value="P-loop containing nucleoside triphosphate hydrolases"/>
    <property type="match status" value="1"/>
</dbReference>
<evidence type="ECO:0000313" key="6">
    <source>
        <dbReference type="Proteomes" id="UP000263642"/>
    </source>
</evidence>
<evidence type="ECO:0000313" key="5">
    <source>
        <dbReference type="EMBL" id="HCO27474.1"/>
    </source>
</evidence>
<keyword evidence="1" id="KW-0813">Transport</keyword>
<dbReference type="Pfam" id="PF00005">
    <property type="entry name" value="ABC_tran"/>
    <property type="match status" value="1"/>
</dbReference>
<dbReference type="Gene3D" id="3.40.50.300">
    <property type="entry name" value="P-loop containing nucleotide triphosphate hydrolases"/>
    <property type="match status" value="1"/>
</dbReference>
<dbReference type="InterPro" id="IPR003439">
    <property type="entry name" value="ABC_transporter-like_ATP-bd"/>
</dbReference>
<dbReference type="PROSITE" id="PS50893">
    <property type="entry name" value="ABC_TRANSPORTER_2"/>
    <property type="match status" value="1"/>
</dbReference>
<dbReference type="InterPro" id="IPR051782">
    <property type="entry name" value="ABC_Transporter_VariousFunc"/>
</dbReference>
<keyword evidence="2" id="KW-0547">Nucleotide-binding</keyword>
<dbReference type="PROSITE" id="PS00211">
    <property type="entry name" value="ABC_TRANSPORTER_1"/>
    <property type="match status" value="1"/>
</dbReference>
<dbReference type="EMBL" id="DQAY01000200">
    <property type="protein sequence ID" value="HCO27474.1"/>
    <property type="molecule type" value="Genomic_DNA"/>
</dbReference>
<dbReference type="SMART" id="SM00382">
    <property type="entry name" value="AAA"/>
    <property type="match status" value="1"/>
</dbReference>